<keyword evidence="1" id="KW-1133">Transmembrane helix</keyword>
<sequence>MRGMGEMRRMRRGKTFWGVTGGVAVVVLGGLGFVGYETVSDDEVCCGIPKPLHGVERGPDGEIDVASQSVRTTVLTGHDFSLHVRPGGDAADWEVADAGESGKVLRAQGEKTVKGTHYFTFRALKTGSARIVLKETDGDRTMTYPVEVKDTIQGTVVTKDAEGAYSEAYEPSESRKFDGDFAGTVTVRPGERFLVANRYSNQPGYTWKVTGEPDGAVAGLEPGPPHTTGDPAAERQDWYSFTAREKGTTTVELFGCYRCGYDSEPTSPESEKFSVTKTLMVVVR</sequence>
<name>A0A5N8WKW2_9ACTN</name>
<keyword evidence="1" id="KW-0472">Membrane</keyword>
<accession>A0A5N8WKW2</accession>
<feature type="transmembrane region" description="Helical" evidence="1">
    <location>
        <begin position="16"/>
        <end position="36"/>
    </location>
</feature>
<keyword evidence="1" id="KW-0812">Transmembrane</keyword>
<dbReference type="RefSeq" id="WP_152859044.1">
    <property type="nucleotide sequence ID" value="NZ_VMNX01000005.1"/>
</dbReference>
<keyword evidence="3" id="KW-1185">Reference proteome</keyword>
<dbReference type="EMBL" id="VMNX01000005">
    <property type="protein sequence ID" value="MPY47752.1"/>
    <property type="molecule type" value="Genomic_DNA"/>
</dbReference>
<protein>
    <recommendedName>
        <fullName evidence="4">Proteinase inhibitor I42 chagasin domain-containing protein</fullName>
    </recommendedName>
</protein>
<comment type="caution">
    <text evidence="2">The sequence shown here is derived from an EMBL/GenBank/DDBJ whole genome shotgun (WGS) entry which is preliminary data.</text>
</comment>
<reference evidence="2 3" key="1">
    <citation type="submission" date="2019-09" db="EMBL/GenBank/DDBJ databases">
        <authorList>
            <person name="Duangmal K."/>
            <person name="Teo W.F.A."/>
            <person name="Lipun K."/>
        </authorList>
    </citation>
    <scope>NUCLEOTIDE SEQUENCE [LARGE SCALE GENOMIC DNA]</scope>
    <source>
        <strain evidence="2 3">K1PN6</strain>
    </source>
</reference>
<gene>
    <name evidence="2" type="ORF">FPZ41_03750</name>
</gene>
<dbReference type="AlphaFoldDB" id="A0A5N8WKW2"/>
<organism evidence="2 3">
    <name type="scientific">Streptomyces acidicola</name>
    <dbReference type="NCBI Taxonomy" id="2596892"/>
    <lineage>
        <taxon>Bacteria</taxon>
        <taxon>Bacillati</taxon>
        <taxon>Actinomycetota</taxon>
        <taxon>Actinomycetes</taxon>
        <taxon>Kitasatosporales</taxon>
        <taxon>Streptomycetaceae</taxon>
        <taxon>Streptomyces</taxon>
    </lineage>
</organism>
<evidence type="ECO:0000256" key="1">
    <source>
        <dbReference type="SAM" id="Phobius"/>
    </source>
</evidence>
<proteinExistence type="predicted"/>
<evidence type="ECO:0000313" key="2">
    <source>
        <dbReference type="EMBL" id="MPY47752.1"/>
    </source>
</evidence>
<dbReference type="Proteomes" id="UP000373149">
    <property type="component" value="Unassembled WGS sequence"/>
</dbReference>
<evidence type="ECO:0008006" key="4">
    <source>
        <dbReference type="Google" id="ProtNLM"/>
    </source>
</evidence>
<evidence type="ECO:0000313" key="3">
    <source>
        <dbReference type="Proteomes" id="UP000373149"/>
    </source>
</evidence>